<evidence type="ECO:0000256" key="1">
    <source>
        <dbReference type="ARBA" id="ARBA00007730"/>
    </source>
</evidence>
<evidence type="ECO:0000256" key="3">
    <source>
        <dbReference type="ARBA" id="ARBA00023002"/>
    </source>
</evidence>
<evidence type="ECO:0000313" key="5">
    <source>
        <dbReference type="EMBL" id="GMI42375.1"/>
    </source>
</evidence>
<protein>
    <recommendedName>
        <fullName evidence="4">Aspartyl/asparaginy/proline hydroxylase domain-containing protein</fullName>
    </recommendedName>
</protein>
<dbReference type="InterPro" id="IPR051821">
    <property type="entry name" value="Asp/Asn_beta-hydroxylase"/>
</dbReference>
<sequence>CLAPESHITQHNGPTNKKLRCFLPLSGASDARLRIGGEVAELEVGKVLVWDDSFQHESWNDAKTSRTTLIFDIWHPETTAKERKFLSFLGNAQLRHQKKVVEASGNEDNFFSIIDRAQYLTVCEEELWTK</sequence>
<dbReference type="PANTHER" id="PTHR46332">
    <property type="entry name" value="ASPARTATE BETA-HYDROXYLASE DOMAIN-CONTAINING PROTEIN 2"/>
    <property type="match status" value="1"/>
</dbReference>
<name>A0ABQ6N842_9STRA</name>
<feature type="domain" description="Aspartyl/asparaginy/proline hydroxylase" evidence="4">
    <location>
        <begin position="2"/>
        <end position="76"/>
    </location>
</feature>
<comment type="similarity">
    <text evidence="1">Belongs to the aspartyl/asparaginyl beta-hydroxylase family.</text>
</comment>
<dbReference type="InterPro" id="IPR027443">
    <property type="entry name" value="IPNS-like_sf"/>
</dbReference>
<accession>A0ABQ6N842</accession>
<organism evidence="5 6">
    <name type="scientific">Tetraparma gracilis</name>
    <dbReference type="NCBI Taxonomy" id="2962635"/>
    <lineage>
        <taxon>Eukaryota</taxon>
        <taxon>Sar</taxon>
        <taxon>Stramenopiles</taxon>
        <taxon>Ochrophyta</taxon>
        <taxon>Bolidophyceae</taxon>
        <taxon>Parmales</taxon>
        <taxon>Triparmaceae</taxon>
        <taxon>Tetraparma</taxon>
    </lineage>
</organism>
<evidence type="ECO:0000259" key="4">
    <source>
        <dbReference type="Pfam" id="PF05118"/>
    </source>
</evidence>
<dbReference type="Pfam" id="PF05118">
    <property type="entry name" value="Asp_Arg_Hydrox"/>
    <property type="match status" value="1"/>
</dbReference>
<keyword evidence="6" id="KW-1185">Reference proteome</keyword>
<proteinExistence type="inferred from homology"/>
<keyword evidence="2" id="KW-0223">Dioxygenase</keyword>
<gene>
    <name evidence="5" type="ORF">TeGR_g6064</name>
</gene>
<feature type="non-terminal residue" evidence="5">
    <location>
        <position position="1"/>
    </location>
</feature>
<keyword evidence="3" id="KW-0560">Oxidoreductase</keyword>
<evidence type="ECO:0000256" key="2">
    <source>
        <dbReference type="ARBA" id="ARBA00022964"/>
    </source>
</evidence>
<dbReference type="Gene3D" id="2.60.120.330">
    <property type="entry name" value="B-lactam Antibiotic, Isopenicillin N Synthase, Chain"/>
    <property type="match status" value="1"/>
</dbReference>
<evidence type="ECO:0000313" key="6">
    <source>
        <dbReference type="Proteomes" id="UP001165060"/>
    </source>
</evidence>
<dbReference type="SUPFAM" id="SSF51197">
    <property type="entry name" value="Clavaminate synthase-like"/>
    <property type="match status" value="1"/>
</dbReference>
<dbReference type="InterPro" id="IPR007803">
    <property type="entry name" value="Asp/Arg/Pro-Hydrxlase"/>
</dbReference>
<reference evidence="5 6" key="1">
    <citation type="journal article" date="2023" name="Commun. Biol.">
        <title>Genome analysis of Parmales, the sister group of diatoms, reveals the evolutionary specialization of diatoms from phago-mixotrophs to photoautotrophs.</title>
        <authorList>
            <person name="Ban H."/>
            <person name="Sato S."/>
            <person name="Yoshikawa S."/>
            <person name="Yamada K."/>
            <person name="Nakamura Y."/>
            <person name="Ichinomiya M."/>
            <person name="Sato N."/>
            <person name="Blanc-Mathieu R."/>
            <person name="Endo H."/>
            <person name="Kuwata A."/>
            <person name="Ogata H."/>
        </authorList>
    </citation>
    <scope>NUCLEOTIDE SEQUENCE [LARGE SCALE GENOMIC DNA]</scope>
</reference>
<dbReference type="EMBL" id="BRYB01002279">
    <property type="protein sequence ID" value="GMI42375.1"/>
    <property type="molecule type" value="Genomic_DNA"/>
</dbReference>
<comment type="caution">
    <text evidence="5">The sequence shown here is derived from an EMBL/GenBank/DDBJ whole genome shotgun (WGS) entry which is preliminary data.</text>
</comment>
<dbReference type="PANTHER" id="PTHR46332:SF5">
    <property type="entry name" value="ASPARTATE BETA-HYDROXYLASE DOMAIN CONTAINING 2"/>
    <property type="match status" value="1"/>
</dbReference>
<dbReference type="Proteomes" id="UP001165060">
    <property type="component" value="Unassembled WGS sequence"/>
</dbReference>